<accession>A0ABC8UEX5</accession>
<sequence length="328" mass="37803">MDSLLCNEVWLMSPTTTSDRNANKHHCYETKSCDISYFYTTKEDCEDAFRICLDKELSYMPETGDGNFGWWNYYQSLVYPLPPNLMEGLDHSFQPRLVERMELALLKALEWKLNCTTAFSYFELLTWNLVASKPLIREELTARVIELLLDALLGRTHYLEPSYFDDGRSGPFIPTEAAFSYFELLTWNLVASKPLIREELTARVIELLLDALLGRTHYLEPSYFDDSKFLEFRPCVIAISALRCGIEEMIPSTNHAYELINFTSLIPQDHQEDVLIKCHKIMEKHFSDQVNNLLTPGGSYYYPSSPVTVLTTQPVDIDDCHVDLSLSL</sequence>
<gene>
    <name evidence="1" type="ORF">ILEXP_LOCUS49391</name>
</gene>
<evidence type="ECO:0000313" key="1">
    <source>
        <dbReference type="EMBL" id="CAK9179457.1"/>
    </source>
</evidence>
<dbReference type="Proteomes" id="UP001642360">
    <property type="component" value="Unassembled WGS sequence"/>
</dbReference>
<evidence type="ECO:0000313" key="2">
    <source>
        <dbReference type="Proteomes" id="UP001642360"/>
    </source>
</evidence>
<dbReference type="AlphaFoldDB" id="A0ABC8UEX5"/>
<organism evidence="1 2">
    <name type="scientific">Ilex paraguariensis</name>
    <name type="common">yerba mate</name>
    <dbReference type="NCBI Taxonomy" id="185542"/>
    <lineage>
        <taxon>Eukaryota</taxon>
        <taxon>Viridiplantae</taxon>
        <taxon>Streptophyta</taxon>
        <taxon>Embryophyta</taxon>
        <taxon>Tracheophyta</taxon>
        <taxon>Spermatophyta</taxon>
        <taxon>Magnoliopsida</taxon>
        <taxon>eudicotyledons</taxon>
        <taxon>Gunneridae</taxon>
        <taxon>Pentapetalae</taxon>
        <taxon>asterids</taxon>
        <taxon>campanulids</taxon>
        <taxon>Aquifoliales</taxon>
        <taxon>Aquifoliaceae</taxon>
        <taxon>Ilex</taxon>
    </lineage>
</organism>
<comment type="caution">
    <text evidence="1">The sequence shown here is derived from an EMBL/GenBank/DDBJ whole genome shotgun (WGS) entry which is preliminary data.</text>
</comment>
<dbReference type="EMBL" id="CAUOFW020007502">
    <property type="protein sequence ID" value="CAK9179457.1"/>
    <property type="molecule type" value="Genomic_DNA"/>
</dbReference>
<name>A0ABC8UEX5_9AQUA</name>
<keyword evidence="2" id="KW-1185">Reference proteome</keyword>
<protein>
    <submittedName>
        <fullName evidence="1">Uncharacterized protein</fullName>
    </submittedName>
</protein>
<dbReference type="Gene3D" id="1.10.472.10">
    <property type="entry name" value="Cyclin-like"/>
    <property type="match status" value="1"/>
</dbReference>
<proteinExistence type="predicted"/>
<reference evidence="1 2" key="1">
    <citation type="submission" date="2024-02" db="EMBL/GenBank/DDBJ databases">
        <authorList>
            <person name="Vignale AGUSTIN F."/>
            <person name="Sosa J E."/>
            <person name="Modenutti C."/>
        </authorList>
    </citation>
    <scope>NUCLEOTIDE SEQUENCE [LARGE SCALE GENOMIC DNA]</scope>
</reference>